<feature type="non-terminal residue" evidence="1">
    <location>
        <position position="26"/>
    </location>
</feature>
<comment type="caution">
    <text evidence="1">The sequence shown here is derived from an EMBL/GenBank/DDBJ whole genome shotgun (WGS) entry which is preliminary data.</text>
</comment>
<reference evidence="1" key="1">
    <citation type="submission" date="2019-03" db="EMBL/GenBank/DDBJ databases">
        <title>Single cell metagenomics reveals metabolic interactions within the superorganism composed of flagellate Streblomastix strix and complex community of Bacteroidetes bacteria on its surface.</title>
        <authorList>
            <person name="Treitli S.C."/>
            <person name="Kolisko M."/>
            <person name="Husnik F."/>
            <person name="Keeling P."/>
            <person name="Hampl V."/>
        </authorList>
    </citation>
    <scope>NUCLEOTIDE SEQUENCE</scope>
    <source>
        <strain evidence="1">STM</strain>
    </source>
</reference>
<organism evidence="1">
    <name type="scientific">termite gut metagenome</name>
    <dbReference type="NCBI Taxonomy" id="433724"/>
    <lineage>
        <taxon>unclassified sequences</taxon>
        <taxon>metagenomes</taxon>
        <taxon>organismal metagenomes</taxon>
    </lineage>
</organism>
<sequence length="26" mass="3042">MSYQEILALAHTLSKEEQHQLIVSWS</sequence>
<gene>
    <name evidence="1" type="ORF">EZS27_042098</name>
</gene>
<protein>
    <submittedName>
        <fullName evidence="1">Uncharacterized protein</fullName>
    </submittedName>
</protein>
<dbReference type="EMBL" id="SNRY01010060">
    <property type="protein sequence ID" value="KAA6306245.1"/>
    <property type="molecule type" value="Genomic_DNA"/>
</dbReference>
<evidence type="ECO:0000313" key="1">
    <source>
        <dbReference type="EMBL" id="KAA6306245.1"/>
    </source>
</evidence>
<proteinExistence type="predicted"/>
<accession>A0A5J4P9S3</accession>
<dbReference type="AlphaFoldDB" id="A0A5J4P9S3"/>
<name>A0A5J4P9S3_9ZZZZ</name>